<evidence type="ECO:0000256" key="1">
    <source>
        <dbReference type="SAM" id="Coils"/>
    </source>
</evidence>
<organism evidence="3 4">
    <name type="scientific">Mytilus edulis</name>
    <name type="common">Blue mussel</name>
    <dbReference type="NCBI Taxonomy" id="6550"/>
    <lineage>
        <taxon>Eukaryota</taxon>
        <taxon>Metazoa</taxon>
        <taxon>Spiralia</taxon>
        <taxon>Lophotrochozoa</taxon>
        <taxon>Mollusca</taxon>
        <taxon>Bivalvia</taxon>
        <taxon>Autobranchia</taxon>
        <taxon>Pteriomorphia</taxon>
        <taxon>Mytilida</taxon>
        <taxon>Mytiloidea</taxon>
        <taxon>Mytilidae</taxon>
        <taxon>Mytilinae</taxon>
        <taxon>Mytilus</taxon>
    </lineage>
</organism>
<keyword evidence="1" id="KW-0175">Coiled coil</keyword>
<sequence>MGELLTNRSDVLKQVFSQYDHHAKDELTPIQVQMLYGDLRMGSVSLPQVVAAMKYVCVTGSCVMTELYNLLQELDRRYFLLNDFRWEFSMLDRNQTDCISEDKARWMVQAVHGKYFSKRKWEYFVTHRPAPGSGVSFAEIEVMLCDIPNRMETLDEQNEAEKERDAKLRRQRLADEEIEREKERLRKEREEQRRRKDEENKRLEGERIRKLNDDEEKSRALSAEADLDEELEADDEVAKIFVNADETDFNPEDNNASDDDEVSERDKHDIQLVEGIVVQHDIERRKEEERLREEEELRRLKELEEKQRLERERRQKEEEELYKDVEKLARDAKEEEKNAKNEEDQRRLRHKRIRYDLKVAMKTRDTYKLKYTINEFKTEKVEDKDMDLIKAEKLLKEIGCRDDLKRAMTHRELEELARAIETVKKHGFEVELSKELLEANQLLTRLRRLERIRHEILQLKQSTVAEIRSYQSPPQVVHTVMTSTFLLLGHKEKETKIWKTVQALVGKTGKEGLKRRCIECKPDKINVTDAKRAQALMEKYELDEIRDVSAGAATFYVWSITMIEELMDIIARKEEAAAAKQTEETS</sequence>
<gene>
    <name evidence="3" type="ORF">MEDL_24836</name>
</gene>
<feature type="coiled-coil region" evidence="1">
    <location>
        <begin position="277"/>
        <end position="345"/>
    </location>
</feature>
<feature type="region of interest" description="Disordered" evidence="2">
    <location>
        <begin position="213"/>
        <end position="232"/>
    </location>
</feature>
<reference evidence="3" key="1">
    <citation type="submission" date="2021-03" db="EMBL/GenBank/DDBJ databases">
        <authorList>
            <person name="Bekaert M."/>
        </authorList>
    </citation>
    <scope>NUCLEOTIDE SEQUENCE</scope>
</reference>
<dbReference type="Gene3D" id="1.20.920.60">
    <property type="match status" value="1"/>
</dbReference>
<name>A0A8S3S1I0_MYTED</name>
<dbReference type="InterPro" id="IPR011992">
    <property type="entry name" value="EF-hand-dom_pair"/>
</dbReference>
<feature type="compositionally biased region" description="Acidic residues" evidence="2">
    <location>
        <begin position="245"/>
        <end position="263"/>
    </location>
</feature>
<comment type="caution">
    <text evidence="3">The sequence shown here is derived from an EMBL/GenBank/DDBJ whole genome shotgun (WGS) entry which is preliminary data.</text>
</comment>
<feature type="region of interest" description="Disordered" evidence="2">
    <location>
        <begin position="182"/>
        <end position="201"/>
    </location>
</feature>
<accession>A0A8S3S1I0</accession>
<dbReference type="OrthoDB" id="6129702at2759"/>
<evidence type="ECO:0000256" key="2">
    <source>
        <dbReference type="SAM" id="MobiDB-lite"/>
    </source>
</evidence>
<keyword evidence="4" id="KW-1185">Reference proteome</keyword>
<dbReference type="SUPFAM" id="SSF47473">
    <property type="entry name" value="EF-hand"/>
    <property type="match status" value="1"/>
</dbReference>
<feature type="region of interest" description="Disordered" evidence="2">
    <location>
        <begin position="243"/>
        <end position="267"/>
    </location>
</feature>
<proteinExistence type="predicted"/>
<evidence type="ECO:0000313" key="4">
    <source>
        <dbReference type="Proteomes" id="UP000683360"/>
    </source>
</evidence>
<dbReference type="EMBL" id="CAJPWZ010001244">
    <property type="protein sequence ID" value="CAG2210803.1"/>
    <property type="molecule type" value="Genomic_DNA"/>
</dbReference>
<dbReference type="Proteomes" id="UP000683360">
    <property type="component" value="Unassembled WGS sequence"/>
</dbReference>
<evidence type="ECO:0000313" key="3">
    <source>
        <dbReference type="EMBL" id="CAG2210803.1"/>
    </source>
</evidence>
<dbReference type="AlphaFoldDB" id="A0A8S3S1I0"/>
<protein>
    <submittedName>
        <fullName evidence="3">Uncharacterized protein</fullName>
    </submittedName>
</protein>